<keyword evidence="2 6" id="KW-0560">Oxidoreductase</keyword>
<dbReference type="Proteomes" id="UP000634011">
    <property type="component" value="Unassembled WGS sequence"/>
</dbReference>
<dbReference type="InterPro" id="IPR051020">
    <property type="entry name" value="ALDH-related_metabolic_enz"/>
</dbReference>
<feature type="binding site" evidence="4">
    <location>
        <position position="406"/>
    </location>
    <ligand>
        <name>NAD(+)</name>
        <dbReference type="ChEBI" id="CHEBI:57540"/>
    </ligand>
</feature>
<evidence type="ECO:0000259" key="7">
    <source>
        <dbReference type="Pfam" id="PF00171"/>
    </source>
</evidence>
<comment type="similarity">
    <text evidence="1 6">Belongs to the aldehyde dehydrogenase family.</text>
</comment>
<dbReference type="PANTHER" id="PTHR42991:SF1">
    <property type="entry name" value="ALDEHYDE DEHYDROGENASE"/>
    <property type="match status" value="1"/>
</dbReference>
<dbReference type="PROSITE" id="PS00070">
    <property type="entry name" value="ALDEHYDE_DEHYDR_CYS"/>
    <property type="match status" value="1"/>
</dbReference>
<dbReference type="GO" id="GO:0008911">
    <property type="term" value="F:lactaldehyde dehydrogenase (NAD+) activity"/>
    <property type="evidence" value="ECO:0007669"/>
    <property type="project" value="TreeGrafter"/>
</dbReference>
<name>A0A923HLI7_9BURK</name>
<dbReference type="NCBIfam" id="TIGR03250">
    <property type="entry name" value="PhnAcAld_DH"/>
    <property type="match status" value="1"/>
</dbReference>
<dbReference type="PROSITE" id="PS00687">
    <property type="entry name" value="ALDEHYDE_DEHYDR_GLU"/>
    <property type="match status" value="1"/>
</dbReference>
<organism evidence="8 9">
    <name type="scientific">Undibacterium jejuense</name>
    <dbReference type="NCBI Taxonomy" id="1344949"/>
    <lineage>
        <taxon>Bacteria</taxon>
        <taxon>Pseudomonadati</taxon>
        <taxon>Pseudomonadota</taxon>
        <taxon>Betaproteobacteria</taxon>
        <taxon>Burkholderiales</taxon>
        <taxon>Oxalobacteraceae</taxon>
        <taxon>Undibacterium</taxon>
    </lineage>
</organism>
<dbReference type="Gene3D" id="3.40.309.10">
    <property type="entry name" value="Aldehyde Dehydrogenase, Chain A, domain 2"/>
    <property type="match status" value="1"/>
</dbReference>
<evidence type="ECO:0000256" key="1">
    <source>
        <dbReference type="ARBA" id="ARBA00009986"/>
    </source>
</evidence>
<dbReference type="InterPro" id="IPR016163">
    <property type="entry name" value="Ald_DH_C"/>
</dbReference>
<dbReference type="AlphaFoldDB" id="A0A923HLI7"/>
<feature type="active site" evidence="5">
    <location>
        <position position="278"/>
    </location>
</feature>
<dbReference type="InterPro" id="IPR016161">
    <property type="entry name" value="Ald_DH/histidinol_DH"/>
</dbReference>
<accession>A0A923HLI7</accession>
<evidence type="ECO:0000256" key="6">
    <source>
        <dbReference type="RuleBase" id="RU003345"/>
    </source>
</evidence>
<evidence type="ECO:0000313" key="9">
    <source>
        <dbReference type="Proteomes" id="UP000634011"/>
    </source>
</evidence>
<reference evidence="8" key="1">
    <citation type="submission" date="2020-08" db="EMBL/GenBank/DDBJ databases">
        <title>Novel species isolated from subtropical streams in China.</title>
        <authorList>
            <person name="Lu H."/>
        </authorList>
    </citation>
    <scope>NUCLEOTIDE SEQUENCE</scope>
    <source>
        <strain evidence="8">KACC 12607</strain>
    </source>
</reference>
<keyword evidence="9" id="KW-1185">Reference proteome</keyword>
<dbReference type="InterPro" id="IPR029510">
    <property type="entry name" value="Ald_DH_CS_GLU"/>
</dbReference>
<feature type="active site" description="Proton donor/acceptor" evidence="3">
    <location>
        <position position="278"/>
    </location>
</feature>
<sequence>MPGVFIFPESSVKLIQDFKAILVAAQHGQPASALHQPMRVAGKLVDNDRRIEVYNPYTNALLGTIAKATVEDVRSVFHQAKTYKSTLTRYQRNQILLRASQLLREHADIISDLITAESGLCKKDTMYEVGRACDVFLFAANQALVDDGQVFSCDLTPHGKQRKVFTLREPLLGAISAITPFNHPLNQVAHKVAPSIATNNRMVLKPSEKTPFSALLLADILYEAGLPPEMFSVITGDPREIADEMLINADMDLVTFTGGVQIGKYIAGKAVYKRQVLELGGNDPLIVMEDADLEEATTLAVSGSYKNSGQRCTAVKRMIVHEAVADEFVRLLTEKTKAIKYGNPMNGNTDMGTVIDEAAAISFEQKVNDAIKCGAQLIVGNIREGALYSPTVLDHVPYDCTLVAEETFGPVSPVIRCRDIDDAIRISNSTPYGLSSAVCTNRLDYITRFVAELEVGTVNVREVPGYRLELTPFGGIKDSGLGYKEGVLEAMKSFCNTKTYSLPWDGK</sequence>
<evidence type="ECO:0000256" key="2">
    <source>
        <dbReference type="ARBA" id="ARBA00023002"/>
    </source>
</evidence>
<proteinExistence type="inferred from homology"/>
<feature type="binding site" evidence="4">
    <location>
        <position position="259"/>
    </location>
    <ligand>
        <name>NAD(+)</name>
        <dbReference type="ChEBI" id="CHEBI:57540"/>
    </ligand>
</feature>
<dbReference type="EMBL" id="JACOFV010000005">
    <property type="protein sequence ID" value="MBC3861861.1"/>
    <property type="molecule type" value="Genomic_DNA"/>
</dbReference>
<feature type="binding site" evidence="4">
    <location>
        <begin position="205"/>
        <end position="208"/>
    </location>
    <ligand>
        <name>NAD(+)</name>
        <dbReference type="ChEBI" id="CHEBI:57540"/>
    </ligand>
</feature>
<dbReference type="InterPro" id="IPR017656">
    <property type="entry name" value="Put_phosphonoacetaldehyde_DH"/>
</dbReference>
<keyword evidence="4" id="KW-0520">NAD</keyword>
<protein>
    <submittedName>
        <fullName evidence="8">Phosphonoacetaldehyde dehydrogenase</fullName>
    </submittedName>
</protein>
<dbReference type="Gene3D" id="3.40.605.10">
    <property type="entry name" value="Aldehyde Dehydrogenase, Chain A, domain 1"/>
    <property type="match status" value="1"/>
</dbReference>
<dbReference type="InterPro" id="IPR016162">
    <property type="entry name" value="Ald_DH_N"/>
</dbReference>
<dbReference type="Pfam" id="PF00171">
    <property type="entry name" value="Aldedh"/>
    <property type="match status" value="1"/>
</dbReference>
<feature type="binding site" evidence="4">
    <location>
        <begin position="179"/>
        <end position="181"/>
    </location>
    <ligand>
        <name>NAD(+)</name>
        <dbReference type="ChEBI" id="CHEBI:57540"/>
    </ligand>
</feature>
<feature type="domain" description="Aldehyde dehydrogenase" evidence="7">
    <location>
        <begin position="47"/>
        <end position="499"/>
    </location>
</feature>
<evidence type="ECO:0000256" key="3">
    <source>
        <dbReference type="PIRSR" id="PIRSR617656-1"/>
    </source>
</evidence>
<dbReference type="SUPFAM" id="SSF53720">
    <property type="entry name" value="ALDH-like"/>
    <property type="match status" value="1"/>
</dbReference>
<dbReference type="CDD" id="cd07146">
    <property type="entry name" value="ALDH_PhpJ"/>
    <property type="match status" value="1"/>
</dbReference>
<evidence type="ECO:0000313" key="8">
    <source>
        <dbReference type="EMBL" id="MBC3861861.1"/>
    </source>
</evidence>
<gene>
    <name evidence="8" type="primary">phnY</name>
    <name evidence="8" type="ORF">H8K32_07100</name>
</gene>
<comment type="caution">
    <text evidence="8">The sequence shown here is derived from an EMBL/GenBank/DDBJ whole genome shotgun (WGS) entry which is preliminary data.</text>
</comment>
<evidence type="ECO:0000256" key="5">
    <source>
        <dbReference type="PROSITE-ProRule" id="PRU10007"/>
    </source>
</evidence>
<dbReference type="PANTHER" id="PTHR42991">
    <property type="entry name" value="ALDEHYDE DEHYDROGENASE"/>
    <property type="match status" value="1"/>
</dbReference>
<evidence type="ECO:0000256" key="4">
    <source>
        <dbReference type="PIRSR" id="PIRSR617656-3"/>
    </source>
</evidence>
<dbReference type="InterPro" id="IPR015590">
    <property type="entry name" value="Aldehyde_DH_dom"/>
</dbReference>
<feature type="active site" description="Nucleophile" evidence="3">
    <location>
        <position position="312"/>
    </location>
</feature>
<dbReference type="InterPro" id="IPR016160">
    <property type="entry name" value="Ald_DH_CS_CYS"/>
</dbReference>